<feature type="domain" description="VanZ-like" evidence="2">
    <location>
        <begin position="37"/>
        <end position="120"/>
    </location>
</feature>
<dbReference type="EMBL" id="DXFT01000190">
    <property type="protein sequence ID" value="HIX04364.1"/>
    <property type="molecule type" value="Genomic_DNA"/>
</dbReference>
<comment type="caution">
    <text evidence="3">The sequence shown here is derived from an EMBL/GenBank/DDBJ whole genome shotgun (WGS) entry which is preliminary data.</text>
</comment>
<gene>
    <name evidence="3" type="ORF">H9863_09675</name>
</gene>
<dbReference type="NCBIfam" id="NF037970">
    <property type="entry name" value="vanZ_1"/>
    <property type="match status" value="1"/>
</dbReference>
<name>A0A9D1V274_9BACT</name>
<dbReference type="InterPro" id="IPR006976">
    <property type="entry name" value="VanZ-like"/>
</dbReference>
<feature type="transmembrane region" description="Helical" evidence="1">
    <location>
        <begin position="100"/>
        <end position="120"/>
    </location>
</feature>
<feature type="transmembrane region" description="Helical" evidence="1">
    <location>
        <begin position="43"/>
        <end position="60"/>
    </location>
</feature>
<dbReference type="PANTHER" id="PTHR28008">
    <property type="entry name" value="DOMAIN PROTEIN, PUTATIVE (AFU_ORTHOLOGUE AFUA_3G10980)-RELATED"/>
    <property type="match status" value="1"/>
</dbReference>
<organism evidence="3 4">
    <name type="scientific">Candidatus Odoribacter faecigallinarum</name>
    <dbReference type="NCBI Taxonomy" id="2838706"/>
    <lineage>
        <taxon>Bacteria</taxon>
        <taxon>Pseudomonadati</taxon>
        <taxon>Bacteroidota</taxon>
        <taxon>Bacteroidia</taxon>
        <taxon>Bacteroidales</taxon>
        <taxon>Odoribacteraceae</taxon>
        <taxon>Odoribacter</taxon>
    </lineage>
</organism>
<keyword evidence="1" id="KW-0472">Membrane</keyword>
<reference evidence="3" key="1">
    <citation type="journal article" date="2021" name="PeerJ">
        <title>Extensive microbial diversity within the chicken gut microbiome revealed by metagenomics and culture.</title>
        <authorList>
            <person name="Gilroy R."/>
            <person name="Ravi A."/>
            <person name="Getino M."/>
            <person name="Pursley I."/>
            <person name="Horton D.L."/>
            <person name="Alikhan N.F."/>
            <person name="Baker D."/>
            <person name="Gharbi K."/>
            <person name="Hall N."/>
            <person name="Watson M."/>
            <person name="Adriaenssens E.M."/>
            <person name="Foster-Nyarko E."/>
            <person name="Jarju S."/>
            <person name="Secka A."/>
            <person name="Antonio M."/>
            <person name="Oren A."/>
            <person name="Chaudhuri R.R."/>
            <person name="La Ragione R."/>
            <person name="Hildebrand F."/>
            <person name="Pallen M.J."/>
        </authorList>
    </citation>
    <scope>NUCLEOTIDE SEQUENCE</scope>
    <source>
        <strain evidence="3">23274</strain>
    </source>
</reference>
<accession>A0A9D1V274</accession>
<dbReference type="Pfam" id="PF04892">
    <property type="entry name" value="VanZ"/>
    <property type="match status" value="1"/>
</dbReference>
<dbReference type="AlphaFoldDB" id="A0A9D1V274"/>
<evidence type="ECO:0000313" key="3">
    <source>
        <dbReference type="EMBL" id="HIX04364.1"/>
    </source>
</evidence>
<keyword evidence="1" id="KW-0812">Transmembrane</keyword>
<evidence type="ECO:0000313" key="4">
    <source>
        <dbReference type="Proteomes" id="UP000824202"/>
    </source>
</evidence>
<protein>
    <submittedName>
        <fullName evidence="3">VanZ family protein</fullName>
    </submittedName>
</protein>
<dbReference type="PANTHER" id="PTHR28008:SF1">
    <property type="entry name" value="DOMAIN PROTEIN, PUTATIVE (AFU_ORTHOLOGUE AFUA_3G10980)-RELATED"/>
    <property type="match status" value="1"/>
</dbReference>
<feature type="transmembrane region" description="Helical" evidence="1">
    <location>
        <begin position="5"/>
        <end position="27"/>
    </location>
</feature>
<reference evidence="3" key="2">
    <citation type="submission" date="2021-04" db="EMBL/GenBank/DDBJ databases">
        <authorList>
            <person name="Gilroy R."/>
        </authorList>
    </citation>
    <scope>NUCLEOTIDE SEQUENCE</scope>
    <source>
        <strain evidence="3">23274</strain>
    </source>
</reference>
<proteinExistence type="predicted"/>
<evidence type="ECO:0000259" key="2">
    <source>
        <dbReference type="Pfam" id="PF04892"/>
    </source>
</evidence>
<sequence length="131" mass="15024">MRSGYLYFIGLNLLWAAVIFVLCVMPQEDIPDPGFRIPYMDKIVHFGMYFIASLLMAYPLERYCRWNLREIGVLAVAFACLFGGMIEIVQARFFARSGDWYDLLADVVGGVAGCLAYPVVKRLFLQSKHRR</sequence>
<evidence type="ECO:0000256" key="1">
    <source>
        <dbReference type="SAM" id="Phobius"/>
    </source>
</evidence>
<keyword evidence="1" id="KW-1133">Transmembrane helix</keyword>
<feature type="transmembrane region" description="Helical" evidence="1">
    <location>
        <begin position="72"/>
        <end position="94"/>
    </location>
</feature>
<dbReference type="Proteomes" id="UP000824202">
    <property type="component" value="Unassembled WGS sequence"/>
</dbReference>